<proteinExistence type="predicted"/>
<dbReference type="AlphaFoldDB" id="D2HMZ3"/>
<dbReference type="EMBL" id="GL193063">
    <property type="protein sequence ID" value="EFB25983.1"/>
    <property type="molecule type" value="Genomic_DNA"/>
</dbReference>
<feature type="non-terminal residue" evidence="1">
    <location>
        <position position="1"/>
    </location>
</feature>
<gene>
    <name evidence="1" type="ORF">PANDA_012999</name>
</gene>
<name>D2HMZ3_AILME</name>
<feature type="non-terminal residue" evidence="1">
    <location>
        <position position="58"/>
    </location>
</feature>
<evidence type="ECO:0000313" key="1">
    <source>
        <dbReference type="EMBL" id="EFB25983.1"/>
    </source>
</evidence>
<dbReference type="InParanoid" id="D2HMZ3"/>
<accession>D2HMZ3</accession>
<organism evidence="1">
    <name type="scientific">Ailuropoda melanoleuca</name>
    <name type="common">Giant panda</name>
    <dbReference type="NCBI Taxonomy" id="9646"/>
    <lineage>
        <taxon>Eukaryota</taxon>
        <taxon>Metazoa</taxon>
        <taxon>Chordata</taxon>
        <taxon>Craniata</taxon>
        <taxon>Vertebrata</taxon>
        <taxon>Euteleostomi</taxon>
        <taxon>Mammalia</taxon>
        <taxon>Eutheria</taxon>
        <taxon>Laurasiatheria</taxon>
        <taxon>Carnivora</taxon>
        <taxon>Caniformia</taxon>
        <taxon>Ursidae</taxon>
        <taxon>Ailuropoda</taxon>
    </lineage>
</organism>
<sequence>QNAASSSAGPGIFTSWEDQTDLLCRVIPEGPTLKMCRKQFPNESSGEAAKIMAKLFRN</sequence>
<protein>
    <submittedName>
        <fullName evidence="1">Uncharacterized protein</fullName>
    </submittedName>
</protein>
<reference evidence="1" key="1">
    <citation type="journal article" date="2010" name="Nature">
        <title>The sequence and de novo assembly of the giant panda genome.</title>
        <authorList>
            <person name="Li R."/>
            <person name="Fan W."/>
            <person name="Tian G."/>
            <person name="Zhu H."/>
            <person name="He L."/>
            <person name="Cai J."/>
            <person name="Huang Q."/>
            <person name="Cai Q."/>
            <person name="Li B."/>
            <person name="Bai Y."/>
            <person name="Zhang Z."/>
            <person name="Zhang Y."/>
            <person name="Wang W."/>
            <person name="Li J."/>
            <person name="Wei F."/>
            <person name="Li H."/>
            <person name="Jian M."/>
            <person name="Li J."/>
            <person name="Zhang Z."/>
            <person name="Nielsen R."/>
            <person name="Li D."/>
            <person name="Gu W."/>
            <person name="Yang Z."/>
            <person name="Xuan Z."/>
            <person name="Ryder O.A."/>
            <person name="Leung F.C."/>
            <person name="Zhou Y."/>
            <person name="Cao J."/>
            <person name="Sun X."/>
            <person name="Fu Y."/>
            <person name="Fang X."/>
            <person name="Guo X."/>
            <person name="Wang B."/>
            <person name="Hou R."/>
            <person name="Shen F."/>
            <person name="Mu B."/>
            <person name="Ni P."/>
            <person name="Lin R."/>
            <person name="Qian W."/>
            <person name="Wang G."/>
            <person name="Yu C."/>
            <person name="Nie W."/>
            <person name="Wang J."/>
            <person name="Wu Z."/>
            <person name="Liang H."/>
            <person name="Min J."/>
            <person name="Wu Q."/>
            <person name="Cheng S."/>
            <person name="Ruan J."/>
            <person name="Wang M."/>
            <person name="Shi Z."/>
            <person name="Wen M."/>
            <person name="Liu B."/>
            <person name="Ren X."/>
            <person name="Zheng H."/>
            <person name="Dong D."/>
            <person name="Cook K."/>
            <person name="Shan G."/>
            <person name="Zhang H."/>
            <person name="Kosiol C."/>
            <person name="Xie X."/>
            <person name="Lu Z."/>
            <person name="Zheng H."/>
            <person name="Li Y."/>
            <person name="Steiner C.C."/>
            <person name="Lam T.T."/>
            <person name="Lin S."/>
            <person name="Zhang Q."/>
            <person name="Li G."/>
            <person name="Tian J."/>
            <person name="Gong T."/>
            <person name="Liu H."/>
            <person name="Zhang D."/>
            <person name="Fang L."/>
            <person name="Ye C."/>
            <person name="Zhang J."/>
            <person name="Hu W."/>
            <person name="Xu A."/>
            <person name="Ren Y."/>
            <person name="Zhang G."/>
            <person name="Bruford M.W."/>
            <person name="Li Q."/>
            <person name="Ma L."/>
            <person name="Guo Y."/>
            <person name="An N."/>
            <person name="Hu Y."/>
            <person name="Zheng Y."/>
            <person name="Shi Y."/>
            <person name="Li Z."/>
            <person name="Liu Q."/>
            <person name="Chen Y."/>
            <person name="Zhao J."/>
            <person name="Qu N."/>
            <person name="Zhao S."/>
            <person name="Tian F."/>
            <person name="Wang X."/>
            <person name="Wang H."/>
            <person name="Xu L."/>
            <person name="Liu X."/>
            <person name="Vinar T."/>
            <person name="Wang Y."/>
            <person name="Lam T.W."/>
            <person name="Yiu S.M."/>
            <person name="Liu S."/>
            <person name="Zhang H."/>
            <person name="Li D."/>
            <person name="Huang Y."/>
            <person name="Wang X."/>
            <person name="Yang G."/>
            <person name="Jiang Z."/>
            <person name="Wang J."/>
            <person name="Qin N."/>
            <person name="Li L."/>
            <person name="Li J."/>
            <person name="Bolund L."/>
            <person name="Kristiansen K."/>
            <person name="Wong G.K."/>
            <person name="Olson M."/>
            <person name="Zhang X."/>
            <person name="Li S."/>
            <person name="Yang H."/>
            <person name="Wang J."/>
            <person name="Wang J."/>
        </authorList>
    </citation>
    <scope>NUCLEOTIDE SEQUENCE [LARGE SCALE GENOMIC DNA]</scope>
</reference>